<evidence type="ECO:0000256" key="1">
    <source>
        <dbReference type="SAM" id="MobiDB-lite"/>
    </source>
</evidence>
<dbReference type="AlphaFoldDB" id="A0A8U0HV02"/>
<dbReference type="KEGG" id="halx:M0R89_00030"/>
<evidence type="ECO:0000313" key="2">
    <source>
        <dbReference type="EMBL" id="UPV74474.1"/>
    </source>
</evidence>
<gene>
    <name evidence="2" type="ORF">M0R89_00030</name>
</gene>
<dbReference type="EMBL" id="CP096659">
    <property type="protein sequence ID" value="UPV74474.1"/>
    <property type="molecule type" value="Genomic_DNA"/>
</dbReference>
<sequence>MADDSNSPRRRDLLKAGATAGLLGVAGLSLNGASAQETTTQGTTQAQGEGGTGVFSFSLEDGDLFRVRFRPRDPFGQPATESVPAACLGGQSEEYQLFIVRTFRADADVGFRGLLAPQQALAEDLLQTTTEAAGMTETTPAGETTTEAAMQDQTTTAAGQETTAAGQATTTAAGGQLPEIQLGAWYRVATAEPCDGLNRLTIEAADPPETTPVPGETTTQ</sequence>
<name>A0A8U0HV02_9EURY</name>
<dbReference type="PROSITE" id="PS51318">
    <property type="entry name" value="TAT"/>
    <property type="match status" value="1"/>
</dbReference>
<feature type="region of interest" description="Disordered" evidence="1">
    <location>
        <begin position="198"/>
        <end position="220"/>
    </location>
</feature>
<evidence type="ECO:0000313" key="3">
    <source>
        <dbReference type="Proteomes" id="UP000830729"/>
    </source>
</evidence>
<reference evidence="2 3" key="1">
    <citation type="submission" date="2022-04" db="EMBL/GenBank/DDBJ databases">
        <title>Diverse halophilic archaea isolated from saline environments.</title>
        <authorList>
            <person name="Cui H.-L."/>
        </authorList>
    </citation>
    <scope>NUCLEOTIDE SEQUENCE [LARGE SCALE GENOMIC DNA]</scope>
    <source>
        <strain evidence="2 3">XZYJT49</strain>
    </source>
</reference>
<dbReference type="InterPro" id="IPR006311">
    <property type="entry name" value="TAT_signal"/>
</dbReference>
<keyword evidence="3" id="KW-1185">Reference proteome</keyword>
<dbReference type="Proteomes" id="UP000830729">
    <property type="component" value="Chromosome"/>
</dbReference>
<protein>
    <submittedName>
        <fullName evidence="2">Uncharacterized protein</fullName>
    </submittedName>
</protein>
<accession>A0A8U0HV02</accession>
<organism evidence="2 3">
    <name type="scientific">Halorussus limi</name>
    <dbReference type="NCBI Taxonomy" id="2938695"/>
    <lineage>
        <taxon>Archaea</taxon>
        <taxon>Methanobacteriati</taxon>
        <taxon>Methanobacteriota</taxon>
        <taxon>Stenosarchaea group</taxon>
        <taxon>Halobacteria</taxon>
        <taxon>Halobacteriales</taxon>
        <taxon>Haladaptataceae</taxon>
        <taxon>Halorussus</taxon>
    </lineage>
</organism>
<dbReference type="GeneID" id="72183539"/>
<feature type="region of interest" description="Disordered" evidence="1">
    <location>
        <begin position="137"/>
        <end position="171"/>
    </location>
</feature>
<feature type="region of interest" description="Disordered" evidence="1">
    <location>
        <begin position="34"/>
        <end position="53"/>
    </location>
</feature>
<proteinExistence type="predicted"/>
<dbReference type="RefSeq" id="WP_248650519.1">
    <property type="nucleotide sequence ID" value="NZ_CP096659.1"/>
</dbReference>
<feature type="compositionally biased region" description="Low complexity" evidence="1">
    <location>
        <begin position="34"/>
        <end position="47"/>
    </location>
</feature>